<evidence type="ECO:0000313" key="1">
    <source>
        <dbReference type="Proteomes" id="UP000036681"/>
    </source>
</evidence>
<dbReference type="WBParaSite" id="ALUE_0000182701-mRNA-1">
    <property type="protein sequence ID" value="ALUE_0000182701-mRNA-1"/>
    <property type="gene ID" value="ALUE_0000182701"/>
</dbReference>
<reference evidence="2" key="1">
    <citation type="submission" date="2017-02" db="UniProtKB">
        <authorList>
            <consortium name="WormBaseParasite"/>
        </authorList>
    </citation>
    <scope>IDENTIFICATION</scope>
</reference>
<dbReference type="AlphaFoldDB" id="A0A0M3HJY2"/>
<evidence type="ECO:0000313" key="2">
    <source>
        <dbReference type="WBParaSite" id="ALUE_0000182701-mRNA-1"/>
    </source>
</evidence>
<accession>A0A0M3HJY2</accession>
<organism evidence="1 2">
    <name type="scientific">Ascaris lumbricoides</name>
    <name type="common">Giant roundworm</name>
    <dbReference type="NCBI Taxonomy" id="6252"/>
    <lineage>
        <taxon>Eukaryota</taxon>
        <taxon>Metazoa</taxon>
        <taxon>Ecdysozoa</taxon>
        <taxon>Nematoda</taxon>
        <taxon>Chromadorea</taxon>
        <taxon>Rhabditida</taxon>
        <taxon>Spirurina</taxon>
        <taxon>Ascaridomorpha</taxon>
        <taxon>Ascaridoidea</taxon>
        <taxon>Ascarididae</taxon>
        <taxon>Ascaris</taxon>
    </lineage>
</organism>
<keyword evidence="1" id="KW-1185">Reference proteome</keyword>
<dbReference type="Proteomes" id="UP000036681">
    <property type="component" value="Unplaced"/>
</dbReference>
<sequence>MGYIRCELIPRDVLFGRNDYSGISLSADGKMVGYLAADKHNRNNLFVICATCTYAEQATFEENDIIRL</sequence>
<name>A0A0M3HJY2_ASCLU</name>
<proteinExistence type="predicted"/>
<protein>
    <submittedName>
        <fullName evidence="2">GNAT family N-acetyltransferase</fullName>
    </submittedName>
</protein>